<evidence type="ECO:0000259" key="9">
    <source>
        <dbReference type="Pfam" id="PF25183"/>
    </source>
</evidence>
<dbReference type="Proteomes" id="UP000199400">
    <property type="component" value="Unassembled WGS sequence"/>
</dbReference>
<evidence type="ECO:0000313" key="11">
    <source>
        <dbReference type="Proteomes" id="UP000199400"/>
    </source>
</evidence>
<dbReference type="GO" id="GO:0004180">
    <property type="term" value="F:carboxypeptidase activity"/>
    <property type="evidence" value="ECO:0007669"/>
    <property type="project" value="UniProtKB-KW"/>
</dbReference>
<feature type="domain" description="TonB-dependent transporter Oar-like beta-barrel" evidence="9">
    <location>
        <begin position="717"/>
        <end position="1038"/>
    </location>
</feature>
<dbReference type="InterPro" id="IPR039426">
    <property type="entry name" value="TonB-dep_rcpt-like"/>
</dbReference>
<organism evidence="10 11">
    <name type="scientific">Nannocystis exedens</name>
    <dbReference type="NCBI Taxonomy" id="54"/>
    <lineage>
        <taxon>Bacteria</taxon>
        <taxon>Pseudomonadati</taxon>
        <taxon>Myxococcota</taxon>
        <taxon>Polyangia</taxon>
        <taxon>Nannocystales</taxon>
        <taxon>Nannocystaceae</taxon>
        <taxon>Nannocystis</taxon>
    </lineage>
</organism>
<dbReference type="EMBL" id="FOMX01000005">
    <property type="protein sequence ID" value="SFD83867.1"/>
    <property type="molecule type" value="Genomic_DNA"/>
</dbReference>
<dbReference type="AlphaFoldDB" id="A0A1I1VLH6"/>
<evidence type="ECO:0000256" key="4">
    <source>
        <dbReference type="ARBA" id="ARBA00022692"/>
    </source>
</evidence>
<feature type="compositionally biased region" description="Polar residues" evidence="7">
    <location>
        <begin position="401"/>
        <end position="411"/>
    </location>
</feature>
<keyword evidence="10" id="KW-0378">Hydrolase</keyword>
<dbReference type="STRING" id="54.SAMN02745121_01760"/>
<reference evidence="11" key="1">
    <citation type="submission" date="2016-10" db="EMBL/GenBank/DDBJ databases">
        <authorList>
            <person name="Varghese N."/>
            <person name="Submissions S."/>
        </authorList>
    </citation>
    <scope>NUCLEOTIDE SEQUENCE [LARGE SCALE GENOMIC DNA]</scope>
    <source>
        <strain evidence="11">ATCC 25963</strain>
    </source>
</reference>
<keyword evidence="6" id="KW-0998">Cell outer membrane</keyword>
<dbReference type="PANTHER" id="PTHR30069:SF46">
    <property type="entry name" value="OAR PROTEIN"/>
    <property type="match status" value="1"/>
</dbReference>
<keyword evidence="4" id="KW-0812">Transmembrane</keyword>
<evidence type="ECO:0000256" key="8">
    <source>
        <dbReference type="SAM" id="SignalP"/>
    </source>
</evidence>
<keyword evidence="5" id="KW-0472">Membrane</keyword>
<feature type="signal peptide" evidence="8">
    <location>
        <begin position="1"/>
        <end position="24"/>
    </location>
</feature>
<dbReference type="GO" id="GO:0015344">
    <property type="term" value="F:siderophore uptake transmembrane transporter activity"/>
    <property type="evidence" value="ECO:0007669"/>
    <property type="project" value="TreeGrafter"/>
</dbReference>
<dbReference type="InterPro" id="IPR057601">
    <property type="entry name" value="Oar-like_b-barrel"/>
</dbReference>
<keyword evidence="8" id="KW-0732">Signal</keyword>
<protein>
    <submittedName>
        <fullName evidence="10">Carboxypeptidase regulatory-like domain-containing protein</fullName>
    </submittedName>
</protein>
<proteinExistence type="predicted"/>
<keyword evidence="10" id="KW-0121">Carboxypeptidase</keyword>
<name>A0A1I1VLH6_9BACT</name>
<evidence type="ECO:0000256" key="5">
    <source>
        <dbReference type="ARBA" id="ARBA00023136"/>
    </source>
</evidence>
<evidence type="ECO:0000256" key="1">
    <source>
        <dbReference type="ARBA" id="ARBA00004571"/>
    </source>
</evidence>
<dbReference type="SUPFAM" id="SSF56935">
    <property type="entry name" value="Porins"/>
    <property type="match status" value="1"/>
</dbReference>
<gene>
    <name evidence="10" type="ORF">SAMN02745121_01760</name>
</gene>
<dbReference type="InterPro" id="IPR013784">
    <property type="entry name" value="Carb-bd-like_fold"/>
</dbReference>
<feature type="region of interest" description="Disordered" evidence="7">
    <location>
        <begin position="378"/>
        <end position="418"/>
    </location>
</feature>
<keyword evidence="11" id="KW-1185">Reference proteome</keyword>
<evidence type="ECO:0000256" key="2">
    <source>
        <dbReference type="ARBA" id="ARBA00022448"/>
    </source>
</evidence>
<evidence type="ECO:0000256" key="6">
    <source>
        <dbReference type="ARBA" id="ARBA00023237"/>
    </source>
</evidence>
<keyword evidence="2" id="KW-0813">Transport</keyword>
<sequence>MKTSRSLLKYSLSLPLVIIPPAVAAMAPNLALAASDVTISGVVTDQNTGQKISGALVIIQCTCLQGAREVMTNADGLYTFRNLPQGKYTVQVLYQDANVNKTMEVLPGAKMRANFQIDPKLKFRVDIEVQTKTRNDAAQVTKVKMEQARNIPVGGTSRDFTAVVDMSPTASRDAAGIRLGGSTGAESKYVVDGQNATSPAFGTVGATIVQEFIDEVEVVEGVYDAESGGATGGLVKARRIGGSNKLRGTVLFRMTPRIALPRFISATDESLRVAEINNYQGEGVVTLSGPIIKDKLFFAIGVAPSGSNNSLIQSFYKRRDKDRSGGYEDCAYENGTNDCAANGNYIDSVKFAEQRFKTGRFTMGWTVALDWQINPKHRLRLSGGGGPGTQRRSYRQPPGSEPNSFGTNPNATIGGASRVGSGVVNNSFGSDLGNTTQVGLDYEGRVANDKLEIDAGIYYSRFTQKQAWKLDNEMQRNIPLTQETDSQGRNLYDLLDRDGAVRLVQGVDEACNNANLPGLTCPTRVWLSGGIGTYSQSVADRVGGQLALTHFLSGKKAGAHQLKYGTEIDSVRLKQSTAYSGQNDPDFYQNCPVGTVGGGEYCYDPATNNYLIGGDVSPNRVNNNRLVIVDADNPDNRRTLGFGRVRYEQEDLRAIASPIGAGVRVSAYNSTLTTQNYALFVQDKWSILSNLYLNAGVRWEMQDMKDVFGKRNIFINDNVAPRVSLVYDWTDEGKSRLYASYGWFYQQLPVILNNRAFGGLVNVNRSYRASDCATPVLIGGESRERSINGAPTEWCTDFNQSTTGLTAGSVVPKLRGMYTQKFVVGYEQEVIEDLLVGVKWQHESLGRAVEDVSTNGGLNFIIANPGESVSAADIQRQQDACTRLQEQFDAAPDDDPQRDVLARELNRCTFLADAYSKVGTLFNKPVRNYDAWVFNITKRFAKNWTLQASYIYSRLIGNYDGFVNRNTGAIDIGTTATYDIPELVRNSYGPLWDNRPHQIKFDGYYSFDLKKAGRLTLGLNFRYQSGTPISVFADNNRYAGQFLVYAIPRGAGGRLEPNYFANVGISYAYPLPGEVELEVSARLVNITNNKAVLRVDETYSYSQGRAIAGGDLDDLKHAKVQSPNAPTSFFQRGVLPPQGNFLVQTVFQQPIGAQFELRLRF</sequence>
<dbReference type="GO" id="GO:0030246">
    <property type="term" value="F:carbohydrate binding"/>
    <property type="evidence" value="ECO:0007669"/>
    <property type="project" value="InterPro"/>
</dbReference>
<dbReference type="PANTHER" id="PTHR30069">
    <property type="entry name" value="TONB-DEPENDENT OUTER MEMBRANE RECEPTOR"/>
    <property type="match status" value="1"/>
</dbReference>
<comment type="subcellular location">
    <subcellularLocation>
        <location evidence="1">Cell outer membrane</location>
        <topology evidence="1">Multi-pass membrane protein</topology>
    </subcellularLocation>
</comment>
<dbReference type="GO" id="GO:0009279">
    <property type="term" value="C:cell outer membrane"/>
    <property type="evidence" value="ECO:0007669"/>
    <property type="project" value="UniProtKB-SubCell"/>
</dbReference>
<dbReference type="Gene3D" id="2.40.170.20">
    <property type="entry name" value="TonB-dependent receptor, beta-barrel domain"/>
    <property type="match status" value="2"/>
</dbReference>
<keyword evidence="3" id="KW-1134">Transmembrane beta strand</keyword>
<dbReference type="RefSeq" id="WP_245913816.1">
    <property type="nucleotide sequence ID" value="NZ_FOMX01000005.1"/>
</dbReference>
<keyword evidence="10" id="KW-0645">Protease</keyword>
<dbReference type="Gene3D" id="2.60.40.1120">
    <property type="entry name" value="Carboxypeptidase-like, regulatory domain"/>
    <property type="match status" value="1"/>
</dbReference>
<dbReference type="SUPFAM" id="SSF49452">
    <property type="entry name" value="Starch-binding domain-like"/>
    <property type="match status" value="1"/>
</dbReference>
<evidence type="ECO:0000313" key="10">
    <source>
        <dbReference type="EMBL" id="SFD83867.1"/>
    </source>
</evidence>
<dbReference type="Pfam" id="PF25183">
    <property type="entry name" value="OMP_b-brl_4"/>
    <property type="match status" value="1"/>
</dbReference>
<accession>A0A1I1VLH6</accession>
<evidence type="ECO:0000256" key="3">
    <source>
        <dbReference type="ARBA" id="ARBA00022452"/>
    </source>
</evidence>
<dbReference type="InterPro" id="IPR036942">
    <property type="entry name" value="Beta-barrel_TonB_sf"/>
</dbReference>
<feature type="chain" id="PRO_5011772972" evidence="8">
    <location>
        <begin position="25"/>
        <end position="1161"/>
    </location>
</feature>
<dbReference type="Pfam" id="PF13620">
    <property type="entry name" value="CarboxypepD_reg"/>
    <property type="match status" value="1"/>
</dbReference>
<dbReference type="GO" id="GO:0044718">
    <property type="term" value="P:siderophore transmembrane transport"/>
    <property type="evidence" value="ECO:0007669"/>
    <property type="project" value="TreeGrafter"/>
</dbReference>
<evidence type="ECO:0000256" key="7">
    <source>
        <dbReference type="SAM" id="MobiDB-lite"/>
    </source>
</evidence>